<dbReference type="InterPro" id="IPR005225">
    <property type="entry name" value="Small_GTP-bd"/>
</dbReference>
<keyword evidence="5" id="KW-0648">Protein biosynthesis</keyword>
<dbReference type="Pfam" id="PF22042">
    <property type="entry name" value="EF-G_D2"/>
    <property type="match status" value="1"/>
</dbReference>
<dbReference type="PROSITE" id="PS51722">
    <property type="entry name" value="G_TR_2"/>
    <property type="match status" value="1"/>
</dbReference>
<dbReference type="PROSITE" id="PS00301">
    <property type="entry name" value="G_TR_1"/>
    <property type="match status" value="1"/>
</dbReference>
<keyword evidence="7" id="KW-0732">Signal</keyword>
<dbReference type="FunFam" id="3.40.50.300:FF:000542">
    <property type="entry name" value="Peptide chain release factor 3"/>
    <property type="match status" value="1"/>
</dbReference>
<keyword evidence="6" id="KW-0342">GTP-binding</keyword>
<dbReference type="PRINTS" id="PR00315">
    <property type="entry name" value="ELONGATNFCT"/>
</dbReference>
<dbReference type="AlphaFoldDB" id="A0A0M0K9V6"/>
<comment type="similarity">
    <text evidence="2">Belongs to the TRAFAC class translation factor GTPase superfamily. Classic translation factor GTPase family. PrfC subfamily.</text>
</comment>
<dbReference type="Gene3D" id="3.40.50.300">
    <property type="entry name" value="P-loop containing nucleotide triphosphate hydrolases"/>
    <property type="match status" value="2"/>
</dbReference>
<dbReference type="InterPro" id="IPR053905">
    <property type="entry name" value="EF-G-like_DII"/>
</dbReference>
<dbReference type="GO" id="GO:0003924">
    <property type="term" value="F:GTPase activity"/>
    <property type="evidence" value="ECO:0007669"/>
    <property type="project" value="InterPro"/>
</dbReference>
<protein>
    <submittedName>
        <fullName evidence="9">Peptide chain release factor 3</fullName>
    </submittedName>
</protein>
<dbReference type="InterPro" id="IPR038467">
    <property type="entry name" value="RF3_dom_3_sf"/>
</dbReference>
<keyword evidence="10" id="KW-1185">Reference proteome</keyword>
<dbReference type="SUPFAM" id="SSF52540">
    <property type="entry name" value="P-loop containing nucleoside triphosphate hydrolases"/>
    <property type="match status" value="1"/>
</dbReference>
<dbReference type="EMBL" id="JWZX01000811">
    <property type="protein sequence ID" value="KOO35600.1"/>
    <property type="molecule type" value="Genomic_DNA"/>
</dbReference>
<dbReference type="SUPFAM" id="SSF50447">
    <property type="entry name" value="Translation proteins"/>
    <property type="match status" value="1"/>
</dbReference>
<dbReference type="InterPro" id="IPR035647">
    <property type="entry name" value="EFG_III/V"/>
</dbReference>
<name>A0A0M0K9V6_9EUKA</name>
<dbReference type="InterPro" id="IPR009000">
    <property type="entry name" value="Transl_B-barrel_sf"/>
</dbReference>
<proteinExistence type="inferred from homology"/>
<accession>A0A0M0K9V6</accession>
<comment type="subcellular location">
    <subcellularLocation>
        <location evidence="1">Cytoplasm</location>
    </subcellularLocation>
</comment>
<evidence type="ECO:0000256" key="5">
    <source>
        <dbReference type="ARBA" id="ARBA00022917"/>
    </source>
</evidence>
<gene>
    <name evidence="9" type="ORF">Ctob_007279</name>
</gene>
<evidence type="ECO:0000259" key="8">
    <source>
        <dbReference type="PROSITE" id="PS51722"/>
    </source>
</evidence>
<dbReference type="GO" id="GO:0005829">
    <property type="term" value="C:cytosol"/>
    <property type="evidence" value="ECO:0007669"/>
    <property type="project" value="TreeGrafter"/>
</dbReference>
<dbReference type="InterPro" id="IPR027417">
    <property type="entry name" value="P-loop_NTPase"/>
</dbReference>
<dbReference type="Proteomes" id="UP000037460">
    <property type="component" value="Unassembled WGS sequence"/>
</dbReference>
<evidence type="ECO:0000256" key="7">
    <source>
        <dbReference type="SAM" id="SignalP"/>
    </source>
</evidence>
<comment type="caution">
    <text evidence="9">The sequence shown here is derived from an EMBL/GenBank/DDBJ whole genome shotgun (WGS) entry which is preliminary data.</text>
</comment>
<feature type="domain" description="Tr-type G" evidence="8">
    <location>
        <begin position="49"/>
        <end position="319"/>
    </location>
</feature>
<dbReference type="NCBIfam" id="TIGR00231">
    <property type="entry name" value="small_GTP"/>
    <property type="match status" value="1"/>
</dbReference>
<evidence type="ECO:0000256" key="1">
    <source>
        <dbReference type="ARBA" id="ARBA00004496"/>
    </source>
</evidence>
<feature type="chain" id="PRO_5005602459" evidence="7">
    <location>
        <begin position="22"/>
        <end position="614"/>
    </location>
</feature>
<dbReference type="InterPro" id="IPR041732">
    <property type="entry name" value="RF3_GTP-bd"/>
</dbReference>
<organism evidence="9 10">
    <name type="scientific">Chrysochromulina tobinii</name>
    <dbReference type="NCBI Taxonomy" id="1460289"/>
    <lineage>
        <taxon>Eukaryota</taxon>
        <taxon>Haptista</taxon>
        <taxon>Haptophyta</taxon>
        <taxon>Prymnesiophyceae</taxon>
        <taxon>Prymnesiales</taxon>
        <taxon>Chrysochromulinaceae</taxon>
        <taxon>Chrysochromulina</taxon>
    </lineage>
</organism>
<dbReference type="InterPro" id="IPR031157">
    <property type="entry name" value="G_TR_CS"/>
</dbReference>
<evidence type="ECO:0000256" key="2">
    <source>
        <dbReference type="ARBA" id="ARBA00009978"/>
    </source>
</evidence>
<keyword evidence="3" id="KW-0963">Cytoplasm</keyword>
<dbReference type="CDD" id="cd04169">
    <property type="entry name" value="RF3"/>
    <property type="match status" value="1"/>
</dbReference>
<dbReference type="PANTHER" id="PTHR43556:SF2">
    <property type="entry name" value="PEPTIDE CHAIN RELEASE FACTOR RF3"/>
    <property type="match status" value="1"/>
</dbReference>
<dbReference type="SUPFAM" id="SSF54980">
    <property type="entry name" value="EF-G C-terminal domain-like"/>
    <property type="match status" value="1"/>
</dbReference>
<reference evidence="10" key="1">
    <citation type="journal article" date="2015" name="PLoS Genet.">
        <title>Genome Sequence and Transcriptome Analyses of Chrysochromulina tobin: Metabolic Tools for Enhanced Algal Fitness in the Prominent Order Prymnesiales (Haptophyceae).</title>
        <authorList>
            <person name="Hovde B.T."/>
            <person name="Deodato C.R."/>
            <person name="Hunsperger H.M."/>
            <person name="Ryken S.A."/>
            <person name="Yost W."/>
            <person name="Jha R.K."/>
            <person name="Patterson J."/>
            <person name="Monnat R.J. Jr."/>
            <person name="Barlow S.B."/>
            <person name="Starkenburg S.R."/>
            <person name="Cattolico R.A."/>
        </authorList>
    </citation>
    <scope>NUCLEOTIDE SEQUENCE</scope>
    <source>
        <strain evidence="10">CCMP291</strain>
    </source>
</reference>
<sequence>MDMAKTLHLYLLAALVPFVTAFEAPCIRCTGASRTAVPQLILTLKEEVDRRRNLAIISHPDAGKTTLTEKLLLYGGAIQSAGAVKAKGEQRRATSDFMAIEQERGISISTSVLTYEYSGKHVSILDTPGHQDFSEDTYRTLAAADNAVMLIDAAKGLEPQTRKLFEVARLRRLPLFTFVNKLDRPARTPYDICGEIEAEFGITCCPVVWPIGSGDRFRGVLDRRSKKVMLFERGERGKEAVITNMMSVDDPALLDALGDVELYERLLEDVELLDELMEPLDMAKVFKGEQTPIFFGSAMTNFGVQHFLDSFMELGAPPLARALDVSGATAEGRASGADFQSGAIADDAEVVDPRSDEFSGFVFKLQANLDPKHRDRMAYVRVCSGTFHKGLKVKHARLKGTEITLSSATAMLGNERKPFDDEMIAFPGDIIGLNNPSGTLSIGDTLYTGGKRISFAKIPSFSPEVFARCLCPSPSKAKSFNKGLDQLIAEGAVQLLRERGEEAGGGVPILAAVGPLQLEVVQSRMQTEYDVDVKFEPISYTSARWALAGWDAVDEAVEANKLLNIRKLSDVYGRPVLLFPSEWRLNSVVGELSDKLGLRPHALAPDVEERRRKK</sequence>
<dbReference type="PANTHER" id="PTHR43556">
    <property type="entry name" value="PEPTIDE CHAIN RELEASE FACTOR RF3"/>
    <property type="match status" value="1"/>
</dbReference>
<dbReference type="GO" id="GO:0016150">
    <property type="term" value="F:translation release factor activity, codon nonspecific"/>
    <property type="evidence" value="ECO:0007669"/>
    <property type="project" value="TreeGrafter"/>
</dbReference>
<dbReference type="Pfam" id="PF16658">
    <property type="entry name" value="RF3_C"/>
    <property type="match status" value="1"/>
</dbReference>
<dbReference type="InterPro" id="IPR032090">
    <property type="entry name" value="RF3_C"/>
</dbReference>
<dbReference type="Pfam" id="PF00009">
    <property type="entry name" value="GTP_EFTU"/>
    <property type="match status" value="1"/>
</dbReference>
<evidence type="ECO:0000256" key="4">
    <source>
        <dbReference type="ARBA" id="ARBA00022741"/>
    </source>
</evidence>
<dbReference type="InterPro" id="IPR004548">
    <property type="entry name" value="PrfC"/>
</dbReference>
<feature type="signal peptide" evidence="7">
    <location>
        <begin position="1"/>
        <end position="21"/>
    </location>
</feature>
<evidence type="ECO:0000313" key="9">
    <source>
        <dbReference type="EMBL" id="KOO35600.1"/>
    </source>
</evidence>
<dbReference type="GO" id="GO:0005525">
    <property type="term" value="F:GTP binding"/>
    <property type="evidence" value="ECO:0007669"/>
    <property type="project" value="UniProtKB-KW"/>
</dbReference>
<evidence type="ECO:0000313" key="10">
    <source>
        <dbReference type="Proteomes" id="UP000037460"/>
    </source>
</evidence>
<dbReference type="InterPro" id="IPR000795">
    <property type="entry name" value="T_Tr_GTP-bd_dom"/>
</dbReference>
<evidence type="ECO:0000256" key="3">
    <source>
        <dbReference type="ARBA" id="ARBA00022490"/>
    </source>
</evidence>
<dbReference type="NCBIfam" id="NF001964">
    <property type="entry name" value="PRK00741.1"/>
    <property type="match status" value="1"/>
</dbReference>
<dbReference type="Gene3D" id="3.30.70.3280">
    <property type="entry name" value="Peptide chain release factor 3, domain III"/>
    <property type="match status" value="1"/>
</dbReference>
<evidence type="ECO:0000256" key="6">
    <source>
        <dbReference type="ARBA" id="ARBA00023134"/>
    </source>
</evidence>
<dbReference type="OrthoDB" id="364892at2759"/>
<keyword evidence="4" id="KW-0547">Nucleotide-binding</keyword>